<protein>
    <submittedName>
        <fullName evidence="1">Uncharacterized protein</fullName>
    </submittedName>
</protein>
<evidence type="ECO:0000313" key="1">
    <source>
        <dbReference type="EMBL" id="QIQ04922.1"/>
    </source>
</evidence>
<accession>A0A6G9H313</accession>
<evidence type="ECO:0000313" key="2">
    <source>
        <dbReference type="Proteomes" id="UP000501179"/>
    </source>
</evidence>
<dbReference type="EMBL" id="CP050177">
    <property type="protein sequence ID" value="QIQ04922.1"/>
    <property type="molecule type" value="Genomic_DNA"/>
</dbReference>
<gene>
    <name evidence="1" type="ORF">HA039_23920</name>
</gene>
<reference evidence="1 2" key="1">
    <citation type="submission" date="2020-03" db="EMBL/GenBank/DDBJ databases">
        <title>A novel species.</title>
        <authorList>
            <person name="Gao J."/>
        </authorList>
    </citation>
    <scope>NUCLEOTIDE SEQUENCE [LARGE SCALE GENOMIC DNA]</scope>
    <source>
        <strain evidence="1 2">QMT-12</strain>
    </source>
</reference>
<keyword evidence="2" id="KW-1185">Reference proteome</keyword>
<proteinExistence type="predicted"/>
<name>A0A6G9H313_9ACTN</name>
<dbReference type="Proteomes" id="UP000501179">
    <property type="component" value="Chromosome"/>
</dbReference>
<organism evidence="1 2">
    <name type="scientific">Streptomyces liangshanensis</name>
    <dbReference type="NCBI Taxonomy" id="2717324"/>
    <lineage>
        <taxon>Bacteria</taxon>
        <taxon>Bacillati</taxon>
        <taxon>Actinomycetota</taxon>
        <taxon>Actinomycetes</taxon>
        <taxon>Kitasatosporales</taxon>
        <taxon>Streptomycetaceae</taxon>
        <taxon>Streptomyces</taxon>
    </lineage>
</organism>
<dbReference type="RefSeq" id="WP_167033270.1">
    <property type="nucleotide sequence ID" value="NZ_CP050177.1"/>
</dbReference>
<dbReference type="KEGG" id="slia:HA039_23920"/>
<sequence length="58" mass="6262">MCDRALEPPAPDGSAQLEAVVESRGFHRLLPPDDGAACAPVTDELLERVLHGLRRLAE</sequence>
<dbReference type="AlphaFoldDB" id="A0A6G9H313"/>